<keyword evidence="9" id="KW-0233">DNA recombination</keyword>
<evidence type="ECO:0000256" key="8">
    <source>
        <dbReference type="ARBA" id="ARBA00022932"/>
    </source>
</evidence>
<feature type="compositionally biased region" description="Basic and acidic residues" evidence="10">
    <location>
        <begin position="170"/>
        <end position="179"/>
    </location>
</feature>
<dbReference type="RefSeq" id="XP_016447618.1">
    <property type="nucleotide sequence ID" value="XM_016592132.1"/>
</dbReference>
<keyword evidence="4" id="KW-0378">Hydrolase</keyword>
<evidence type="ECO:0000256" key="7">
    <source>
        <dbReference type="ARBA" id="ARBA00022918"/>
    </source>
</evidence>
<gene>
    <name evidence="12" type="primary">LOC107772642</name>
</gene>
<dbReference type="PROSITE" id="PS50994">
    <property type="entry name" value="INTEGRASE"/>
    <property type="match status" value="1"/>
</dbReference>
<evidence type="ECO:0000256" key="1">
    <source>
        <dbReference type="ARBA" id="ARBA00022722"/>
    </source>
</evidence>
<keyword evidence="5" id="KW-0460">Magnesium</keyword>
<keyword evidence="1" id="KW-0540">Nuclease</keyword>
<keyword evidence="8" id="KW-0239">DNA-directed DNA polymerase</keyword>
<dbReference type="GO" id="GO:0003887">
    <property type="term" value="F:DNA-directed DNA polymerase activity"/>
    <property type="evidence" value="ECO:0007669"/>
    <property type="project" value="UniProtKB-KW"/>
</dbReference>
<evidence type="ECO:0000256" key="3">
    <source>
        <dbReference type="ARBA" id="ARBA00022759"/>
    </source>
</evidence>
<dbReference type="STRING" id="4097.A0A1S3Y5T0"/>
<dbReference type="GO" id="GO:0016787">
    <property type="term" value="F:hydrolase activity"/>
    <property type="evidence" value="ECO:0007669"/>
    <property type="project" value="UniProtKB-KW"/>
</dbReference>
<evidence type="ECO:0000256" key="9">
    <source>
        <dbReference type="ARBA" id="ARBA00023172"/>
    </source>
</evidence>
<evidence type="ECO:0000256" key="10">
    <source>
        <dbReference type="SAM" id="MobiDB-lite"/>
    </source>
</evidence>
<proteinExistence type="predicted"/>
<dbReference type="Pfam" id="PF00665">
    <property type="entry name" value="rve"/>
    <property type="match status" value="1"/>
</dbReference>
<dbReference type="KEGG" id="nta:107772642"/>
<dbReference type="PANTHER" id="PTHR42648:SF11">
    <property type="entry name" value="TRANSPOSON TY4-P GAG-POL POLYPROTEIN"/>
    <property type="match status" value="1"/>
</dbReference>
<dbReference type="PaxDb" id="4097-A0A1S3Y5T0"/>
<dbReference type="GO" id="GO:0006310">
    <property type="term" value="P:DNA recombination"/>
    <property type="evidence" value="ECO:0007669"/>
    <property type="project" value="UniProtKB-KW"/>
</dbReference>
<dbReference type="SUPFAM" id="SSF53098">
    <property type="entry name" value="Ribonuclease H-like"/>
    <property type="match status" value="1"/>
</dbReference>
<keyword evidence="8" id="KW-0548">Nucleotidyltransferase</keyword>
<keyword evidence="7" id="KW-0695">RNA-directed DNA polymerase</keyword>
<reference evidence="12" key="1">
    <citation type="submission" date="2025-08" db="UniProtKB">
        <authorList>
            <consortium name="RefSeq"/>
        </authorList>
    </citation>
    <scope>IDENTIFICATION</scope>
</reference>
<dbReference type="GO" id="GO:0015074">
    <property type="term" value="P:DNA integration"/>
    <property type="evidence" value="ECO:0007669"/>
    <property type="project" value="UniProtKB-KW"/>
</dbReference>
<dbReference type="GO" id="GO:0003964">
    <property type="term" value="F:RNA-directed DNA polymerase activity"/>
    <property type="evidence" value="ECO:0007669"/>
    <property type="project" value="UniProtKB-KW"/>
</dbReference>
<protein>
    <recommendedName>
        <fullName evidence="11">Integrase catalytic domain-containing protein</fullName>
    </recommendedName>
</protein>
<organism evidence="12">
    <name type="scientific">Nicotiana tabacum</name>
    <name type="common">Common tobacco</name>
    <dbReference type="NCBI Taxonomy" id="4097"/>
    <lineage>
        <taxon>Eukaryota</taxon>
        <taxon>Viridiplantae</taxon>
        <taxon>Streptophyta</taxon>
        <taxon>Embryophyta</taxon>
        <taxon>Tracheophyta</taxon>
        <taxon>Spermatophyta</taxon>
        <taxon>Magnoliopsida</taxon>
        <taxon>eudicotyledons</taxon>
        <taxon>Gunneridae</taxon>
        <taxon>Pentapetalae</taxon>
        <taxon>asterids</taxon>
        <taxon>lamiids</taxon>
        <taxon>Solanales</taxon>
        <taxon>Solanaceae</taxon>
        <taxon>Nicotianoideae</taxon>
        <taxon>Nicotianeae</taxon>
        <taxon>Nicotiana</taxon>
    </lineage>
</organism>
<dbReference type="InterPro" id="IPR012337">
    <property type="entry name" value="RNaseH-like_sf"/>
</dbReference>
<evidence type="ECO:0000256" key="5">
    <source>
        <dbReference type="ARBA" id="ARBA00022842"/>
    </source>
</evidence>
<dbReference type="GO" id="GO:0003676">
    <property type="term" value="F:nucleic acid binding"/>
    <property type="evidence" value="ECO:0007669"/>
    <property type="project" value="InterPro"/>
</dbReference>
<evidence type="ECO:0000259" key="11">
    <source>
        <dbReference type="PROSITE" id="PS50994"/>
    </source>
</evidence>
<dbReference type="InterPro" id="IPR039537">
    <property type="entry name" value="Retrotran_Ty1/copia-like"/>
</dbReference>
<dbReference type="Gene3D" id="3.30.420.10">
    <property type="entry name" value="Ribonuclease H-like superfamily/Ribonuclease H"/>
    <property type="match status" value="1"/>
</dbReference>
<dbReference type="InterPro" id="IPR001584">
    <property type="entry name" value="Integrase_cat-core"/>
</dbReference>
<feature type="compositionally biased region" description="Polar residues" evidence="10">
    <location>
        <begin position="138"/>
        <end position="166"/>
    </location>
</feature>
<dbReference type="GO" id="GO:0046872">
    <property type="term" value="F:metal ion binding"/>
    <property type="evidence" value="ECO:0007669"/>
    <property type="project" value="UniProtKB-KW"/>
</dbReference>
<sequence length="243" mass="27417">MAEALLEAKDVVEAEAILDGQIAAEVECNVTIVIDDYSRMSWEYCFKLKSETFPSFKIFKALVENQFGNKVEVFCTDRVGEFLTQEFKLFCEENGIHMKLTSPYIPEQNGIVERKNRTVVEMARSMLKMEDEAFPSEAVSQPLANAPSHSSGKFSNISPSGNSSTLMVPDSKDSNETPPHKFRSLLDIYKICTFALFGTDPASFKEASTKMEWRCAMEEELMTIRKNGMWDLVDLPDGKMLSD</sequence>
<evidence type="ECO:0000313" key="12">
    <source>
        <dbReference type="RefSeq" id="XP_016447618.1"/>
    </source>
</evidence>
<keyword evidence="8" id="KW-0808">Transferase</keyword>
<keyword evidence="3" id="KW-0255">Endonuclease</keyword>
<evidence type="ECO:0000256" key="4">
    <source>
        <dbReference type="ARBA" id="ARBA00022801"/>
    </source>
</evidence>
<keyword evidence="6" id="KW-0229">DNA integration</keyword>
<feature type="region of interest" description="Disordered" evidence="10">
    <location>
        <begin position="138"/>
        <end position="179"/>
    </location>
</feature>
<feature type="domain" description="Integrase catalytic" evidence="11">
    <location>
        <begin position="1"/>
        <end position="177"/>
    </location>
</feature>
<evidence type="ECO:0000256" key="2">
    <source>
        <dbReference type="ARBA" id="ARBA00022723"/>
    </source>
</evidence>
<dbReference type="InterPro" id="IPR036397">
    <property type="entry name" value="RNaseH_sf"/>
</dbReference>
<name>A0A1S3Y5T0_TOBAC</name>
<keyword evidence="2" id="KW-0479">Metal-binding</keyword>
<evidence type="ECO:0000256" key="6">
    <source>
        <dbReference type="ARBA" id="ARBA00022908"/>
    </source>
</evidence>
<dbReference type="GO" id="GO:0004519">
    <property type="term" value="F:endonuclease activity"/>
    <property type="evidence" value="ECO:0007669"/>
    <property type="project" value="UniProtKB-KW"/>
</dbReference>
<dbReference type="PANTHER" id="PTHR42648">
    <property type="entry name" value="TRANSPOSASE, PUTATIVE-RELATED"/>
    <property type="match status" value="1"/>
</dbReference>
<dbReference type="AlphaFoldDB" id="A0A1S3Y5T0"/>
<dbReference type="OMA" id="EWRCAME"/>
<accession>A0A1S3Y5T0</accession>
<dbReference type="OrthoDB" id="6776856at2759"/>